<dbReference type="OrthoDB" id="2955631at2"/>
<dbReference type="RefSeq" id="WP_153401613.1">
    <property type="nucleotide sequence ID" value="NZ_ML762425.1"/>
</dbReference>
<dbReference type="AlphaFoldDB" id="A0A7C8GWA9"/>
<sequence>MKNKIRLKTRDSFWFLPAVYITCSISAVLIIVLIEQSIVDTFQNNIPSILLTEKKIAIELYASLVTAILTMTTLSFSVIMVVLTTFSTQFSPRTLQDFMRSRTTQHILGVYCFGFIFALLNLIITGKENLLLGPNLMTIIAIIELASFVYFIHHSARWIQVNNLITWIEEDGIKIIKKYKKRAHYQSLRTINKDQLNFERKREIYPLKLKKSGYVQDINWDLLVEWAKTNNAVIEMDIQVGDYVQKNISILAIYTDNKLDSYDNLTEFIFIGNERTDLQDVEFTIQKLVEIALRAISPAINDPHTAINSLYRIGSLLTDVANINQNGTYIIDNRKQLRIVKRIKTFSNYLFKSFYQIRHYGKNDLSIIYSMIEVLANVAMASDKEIRKEIWQFHFYILEIVVWDELSGIERDYLSSIYDRLKSSCSINES</sequence>
<dbReference type="Pfam" id="PF10011">
    <property type="entry name" value="DUF2254"/>
    <property type="match status" value="1"/>
</dbReference>
<evidence type="ECO:0000256" key="1">
    <source>
        <dbReference type="SAM" id="Phobius"/>
    </source>
</evidence>
<feature type="transmembrane region" description="Helical" evidence="1">
    <location>
        <begin position="12"/>
        <end position="34"/>
    </location>
</feature>
<keyword evidence="1" id="KW-1133">Transmembrane helix</keyword>
<accession>A0A7C8GWA9</accession>
<feature type="transmembrane region" description="Helical" evidence="1">
    <location>
        <begin position="107"/>
        <end position="124"/>
    </location>
</feature>
<dbReference type="EMBL" id="WEID01000015">
    <property type="protein sequence ID" value="KAB8138682.1"/>
    <property type="molecule type" value="Genomic_DNA"/>
</dbReference>
<gene>
    <name evidence="2" type="ORF">F9U64_03435</name>
</gene>
<dbReference type="Proteomes" id="UP000480246">
    <property type="component" value="Unassembled WGS sequence"/>
</dbReference>
<dbReference type="InterPro" id="IPR018723">
    <property type="entry name" value="DUF2254_membrane"/>
</dbReference>
<proteinExistence type="predicted"/>
<feature type="transmembrane region" description="Helical" evidence="1">
    <location>
        <begin position="130"/>
        <end position="152"/>
    </location>
</feature>
<keyword evidence="1" id="KW-0472">Membrane</keyword>
<feature type="transmembrane region" description="Helical" evidence="1">
    <location>
        <begin position="60"/>
        <end position="86"/>
    </location>
</feature>
<protein>
    <submittedName>
        <fullName evidence="2">DUF2254 domain-containing protein</fullName>
    </submittedName>
</protein>
<organism evidence="2 3">
    <name type="scientific">Gracilibacillus oryzae</name>
    <dbReference type="NCBI Taxonomy" id="1672701"/>
    <lineage>
        <taxon>Bacteria</taxon>
        <taxon>Bacillati</taxon>
        <taxon>Bacillota</taxon>
        <taxon>Bacilli</taxon>
        <taxon>Bacillales</taxon>
        <taxon>Bacillaceae</taxon>
        <taxon>Gracilibacillus</taxon>
    </lineage>
</organism>
<keyword evidence="3" id="KW-1185">Reference proteome</keyword>
<reference evidence="2 3" key="1">
    <citation type="submission" date="2019-10" db="EMBL/GenBank/DDBJ databases">
        <title>Gracilibacillus sp. nov. isolated from rice seeds.</title>
        <authorList>
            <person name="He S."/>
        </authorList>
    </citation>
    <scope>NUCLEOTIDE SEQUENCE [LARGE SCALE GENOMIC DNA]</scope>
    <source>
        <strain evidence="2 3">TD8</strain>
    </source>
</reference>
<evidence type="ECO:0000313" key="2">
    <source>
        <dbReference type="EMBL" id="KAB8138682.1"/>
    </source>
</evidence>
<name>A0A7C8GWA9_9BACI</name>
<keyword evidence="1" id="KW-0812">Transmembrane</keyword>
<evidence type="ECO:0000313" key="3">
    <source>
        <dbReference type="Proteomes" id="UP000480246"/>
    </source>
</evidence>
<comment type="caution">
    <text evidence="2">The sequence shown here is derived from an EMBL/GenBank/DDBJ whole genome shotgun (WGS) entry which is preliminary data.</text>
</comment>